<keyword evidence="1" id="KW-0472">Membrane</keyword>
<evidence type="ECO:0000256" key="1">
    <source>
        <dbReference type="SAM" id="Phobius"/>
    </source>
</evidence>
<keyword evidence="1" id="KW-1133">Transmembrane helix</keyword>
<evidence type="ECO:0000259" key="2">
    <source>
        <dbReference type="Pfam" id="PF00689"/>
    </source>
</evidence>
<sequence>MMHLKPIPKAASIFSNGLGKRVAVRTTTYVGLILGIYFVGRFVVSPDVPGIGMTMLFLTLAIGSMLDIFPIKTRGRLNWSAMTVNPILTGSLLLTMTVIVALATIAPLQQIFQLAPLTAGQWAIVLGAIWLPMLVVETYKRRQHRHELAPWRQATLSDSAE</sequence>
<keyword evidence="1" id="KW-0812">Transmembrane</keyword>
<evidence type="ECO:0000313" key="3">
    <source>
        <dbReference type="EMBL" id="EPC73951.1"/>
    </source>
</evidence>
<comment type="caution">
    <text evidence="3">The sequence shown here is derived from an EMBL/GenBank/DDBJ whole genome shotgun (WGS) entry which is preliminary data.</text>
</comment>
<dbReference type="Gene3D" id="1.20.1110.10">
    <property type="entry name" value="Calcium-transporting ATPase, transmembrane domain"/>
    <property type="match status" value="1"/>
</dbReference>
<gene>
    <name evidence="3" type="ORF">Lpp41_05548</name>
</gene>
<proteinExistence type="predicted"/>
<feature type="transmembrane region" description="Helical" evidence="1">
    <location>
        <begin position="50"/>
        <end position="71"/>
    </location>
</feature>
<dbReference type="InterPro" id="IPR023298">
    <property type="entry name" value="ATPase_P-typ_TM_dom_sf"/>
</dbReference>
<feature type="transmembrane region" description="Helical" evidence="1">
    <location>
        <begin position="22"/>
        <end position="44"/>
    </location>
</feature>
<dbReference type="EMBL" id="ANKE01000267">
    <property type="protein sequence ID" value="EPC73951.1"/>
    <property type="molecule type" value="Genomic_DNA"/>
</dbReference>
<dbReference type="SUPFAM" id="SSF81665">
    <property type="entry name" value="Calcium ATPase, transmembrane domain M"/>
    <property type="match status" value="1"/>
</dbReference>
<reference evidence="3 4" key="1">
    <citation type="journal article" date="2013" name="PLoS ONE">
        <title>Lactobacillus paracasei comparative genomics: towards species pan-genome definition and exploitation of diversity.</title>
        <authorList>
            <person name="Smokvina T."/>
            <person name="Wels M."/>
            <person name="Polka J."/>
            <person name="Chervaux C."/>
            <person name="Brisse S."/>
            <person name="Boekhorst J."/>
            <person name="van Hylckama Vlieg J.E."/>
            <person name="Siezen R.J."/>
        </authorList>
    </citation>
    <scope>NUCLEOTIDE SEQUENCE [LARGE SCALE GENOMIC DNA]</scope>
    <source>
        <strain evidence="3 4">Lpp41</strain>
    </source>
</reference>
<name>A0A829H9L9_LACPA</name>
<protein>
    <submittedName>
        <fullName evidence="3">Calcium-transporting ATPase</fullName>
    </submittedName>
</protein>
<feature type="transmembrane region" description="Helical" evidence="1">
    <location>
        <begin position="83"/>
        <end position="105"/>
    </location>
</feature>
<evidence type="ECO:0000313" key="4">
    <source>
        <dbReference type="Proteomes" id="UP000014244"/>
    </source>
</evidence>
<organism evidence="3 4">
    <name type="scientific">Lacticaseibacillus paracasei subsp. paracasei Lpp41</name>
    <dbReference type="NCBI Taxonomy" id="1256208"/>
    <lineage>
        <taxon>Bacteria</taxon>
        <taxon>Bacillati</taxon>
        <taxon>Bacillota</taxon>
        <taxon>Bacilli</taxon>
        <taxon>Lactobacillales</taxon>
        <taxon>Lactobacillaceae</taxon>
        <taxon>Lacticaseibacillus</taxon>
    </lineage>
</organism>
<feature type="domain" description="Cation-transporting P-type ATPase C-terminal" evidence="2">
    <location>
        <begin position="2"/>
        <end position="141"/>
    </location>
</feature>
<dbReference type="InterPro" id="IPR006068">
    <property type="entry name" value="ATPase_P-typ_cation-transptr_C"/>
</dbReference>
<accession>A0A829H9L9</accession>
<dbReference type="Proteomes" id="UP000014244">
    <property type="component" value="Unassembled WGS sequence"/>
</dbReference>
<dbReference type="Pfam" id="PF00689">
    <property type="entry name" value="Cation_ATPase_C"/>
    <property type="match status" value="1"/>
</dbReference>
<feature type="transmembrane region" description="Helical" evidence="1">
    <location>
        <begin position="111"/>
        <end position="136"/>
    </location>
</feature>
<dbReference type="AlphaFoldDB" id="A0A829H9L9"/>